<reference evidence="1 2" key="1">
    <citation type="journal article" date="2018" name="Emerg. Microbes Infect.">
        <title>Genomic analysis of oral Campylobacter concisus strains identified a potential bacterial molecular marker associated with active Crohn's disease.</title>
        <authorList>
            <person name="Liu F."/>
            <person name="Ma R."/>
            <person name="Tay C.Y.A."/>
            <person name="Octavia S."/>
            <person name="Lan R."/>
            <person name="Chung H.K.L."/>
            <person name="Riordan S.M."/>
            <person name="Grimm M.C."/>
            <person name="Leong R.W."/>
            <person name="Tanaka M.M."/>
            <person name="Connor S."/>
            <person name="Zhang L."/>
        </authorList>
    </citation>
    <scope>NUCLEOTIDE SEQUENCE [LARGE SCALE GENOMIC DNA]</scope>
    <source>
        <strain evidence="1 2">P27CDO-S2</strain>
    </source>
</reference>
<dbReference type="Proteomes" id="UP000594513">
    <property type="component" value="Chromosome"/>
</dbReference>
<accession>A0AAE7TPA3</accession>
<gene>
    <name evidence="1" type="ORF">CVT17_08450</name>
</gene>
<protein>
    <submittedName>
        <fullName evidence="1">Uncharacterized protein</fullName>
    </submittedName>
</protein>
<dbReference type="RefSeq" id="WP_107770801.1">
    <property type="nucleotide sequence ID" value="NZ_CP049272.1"/>
</dbReference>
<dbReference type="EMBL" id="CP049272">
    <property type="protein sequence ID" value="QPH86991.1"/>
    <property type="molecule type" value="Genomic_DNA"/>
</dbReference>
<organism evidence="1 2">
    <name type="scientific">Campylobacter concisus</name>
    <dbReference type="NCBI Taxonomy" id="199"/>
    <lineage>
        <taxon>Bacteria</taxon>
        <taxon>Pseudomonadati</taxon>
        <taxon>Campylobacterota</taxon>
        <taxon>Epsilonproteobacteria</taxon>
        <taxon>Campylobacterales</taxon>
        <taxon>Campylobacteraceae</taxon>
        <taxon>Campylobacter</taxon>
    </lineage>
</organism>
<evidence type="ECO:0000313" key="2">
    <source>
        <dbReference type="Proteomes" id="UP000594513"/>
    </source>
</evidence>
<evidence type="ECO:0000313" key="1">
    <source>
        <dbReference type="EMBL" id="QPH86991.1"/>
    </source>
</evidence>
<dbReference type="AlphaFoldDB" id="A0AAE7TPA3"/>
<sequence>MSSCALAGIGLRLSSDDGKIRGKFNLNEPKLSVAKLTELPFIEAVLDENFKELAKDEMINLDGTLKPIFWDHKATLLVRKDKNGKFRNSNIKELREF</sequence>
<name>A0AAE7TPA3_9BACT</name>
<proteinExistence type="predicted"/>